<dbReference type="AlphaFoldDB" id="A0A0D1YSC2"/>
<evidence type="ECO:0000256" key="2">
    <source>
        <dbReference type="SAM" id="SignalP"/>
    </source>
</evidence>
<feature type="signal peptide" evidence="2">
    <location>
        <begin position="1"/>
        <end position="21"/>
    </location>
</feature>
<reference evidence="3 4" key="1">
    <citation type="submission" date="2015-01" db="EMBL/GenBank/DDBJ databases">
        <title>The Genome Sequence of Exophiala sideris CBS121828.</title>
        <authorList>
            <consortium name="The Broad Institute Genomics Platform"/>
            <person name="Cuomo C."/>
            <person name="de Hoog S."/>
            <person name="Gorbushina A."/>
            <person name="Stielow B."/>
            <person name="Teixiera M."/>
            <person name="Abouelleil A."/>
            <person name="Chapman S.B."/>
            <person name="Priest M."/>
            <person name="Young S.K."/>
            <person name="Wortman J."/>
            <person name="Nusbaum C."/>
            <person name="Birren B."/>
        </authorList>
    </citation>
    <scope>NUCLEOTIDE SEQUENCE [LARGE SCALE GENOMIC DNA]</scope>
    <source>
        <strain evidence="3 4">CBS 121828</strain>
    </source>
</reference>
<dbReference type="EMBL" id="KN846954">
    <property type="protein sequence ID" value="KIV77848.1"/>
    <property type="molecule type" value="Genomic_DNA"/>
</dbReference>
<organism evidence="3 4">
    <name type="scientific">Exophiala sideris</name>
    <dbReference type="NCBI Taxonomy" id="1016849"/>
    <lineage>
        <taxon>Eukaryota</taxon>
        <taxon>Fungi</taxon>
        <taxon>Dikarya</taxon>
        <taxon>Ascomycota</taxon>
        <taxon>Pezizomycotina</taxon>
        <taxon>Eurotiomycetes</taxon>
        <taxon>Chaetothyriomycetidae</taxon>
        <taxon>Chaetothyriales</taxon>
        <taxon>Herpotrichiellaceae</taxon>
        <taxon>Exophiala</taxon>
    </lineage>
</organism>
<protein>
    <submittedName>
        <fullName evidence="3">Uncharacterized protein</fullName>
    </submittedName>
</protein>
<keyword evidence="2" id="KW-0732">Signal</keyword>
<dbReference type="HOGENOM" id="CLU_1384185_0_0_1"/>
<name>A0A0D1YSC2_9EURO</name>
<dbReference type="OrthoDB" id="10324367at2759"/>
<dbReference type="Proteomes" id="UP000053599">
    <property type="component" value="Unassembled WGS sequence"/>
</dbReference>
<accession>A0A0D1YSC2</accession>
<evidence type="ECO:0000313" key="3">
    <source>
        <dbReference type="EMBL" id="KIV77848.1"/>
    </source>
</evidence>
<sequence>MHSSTFVIFSAAATFLGQATGLPRIHYVWTQQTNEILDDGNNDYCNTAAGDICPWTPHRLHMVLNDNVPFDTDTDIDSTDRRLAGPGGDTDHHTPASAADVKVGVPAVVYPHDTNATPTAKDGVATKVACPSTFSTSTLMKLQPRHAKRDVDVADIPKSIKSEESHGPYPGQTPAPLAIQECGSIWHPCPTGWDMELLAGGDICLCRQSVPTTVEVPYSM</sequence>
<feature type="compositionally biased region" description="Basic and acidic residues" evidence="1">
    <location>
        <begin position="78"/>
        <end position="94"/>
    </location>
</feature>
<feature type="chain" id="PRO_5002247225" evidence="2">
    <location>
        <begin position="22"/>
        <end position="220"/>
    </location>
</feature>
<feature type="region of interest" description="Disordered" evidence="1">
    <location>
        <begin position="75"/>
        <end position="96"/>
    </location>
</feature>
<evidence type="ECO:0000313" key="4">
    <source>
        <dbReference type="Proteomes" id="UP000053599"/>
    </source>
</evidence>
<evidence type="ECO:0000256" key="1">
    <source>
        <dbReference type="SAM" id="MobiDB-lite"/>
    </source>
</evidence>
<gene>
    <name evidence="3" type="ORF">PV11_09627</name>
</gene>
<proteinExistence type="predicted"/>